<feature type="compositionally biased region" description="Basic and acidic residues" evidence="10">
    <location>
        <begin position="1"/>
        <end position="10"/>
    </location>
</feature>
<reference evidence="13" key="1">
    <citation type="submission" date="2025-08" db="UniProtKB">
        <authorList>
            <consortium name="Ensembl"/>
        </authorList>
    </citation>
    <scope>IDENTIFICATION</scope>
</reference>
<keyword evidence="14" id="KW-1185">Reference proteome</keyword>
<evidence type="ECO:0000256" key="3">
    <source>
        <dbReference type="ARBA" id="ARBA00022448"/>
    </source>
</evidence>
<dbReference type="GO" id="GO:0005886">
    <property type="term" value="C:plasma membrane"/>
    <property type="evidence" value="ECO:0007669"/>
    <property type="project" value="UniProtKB-SubCell"/>
</dbReference>
<accession>A0A8B9ENA3</accession>
<evidence type="ECO:0000259" key="12">
    <source>
        <dbReference type="Pfam" id="PF01490"/>
    </source>
</evidence>
<evidence type="ECO:0000256" key="4">
    <source>
        <dbReference type="ARBA" id="ARBA00022475"/>
    </source>
</evidence>
<dbReference type="Pfam" id="PF01490">
    <property type="entry name" value="Aa_trans"/>
    <property type="match status" value="1"/>
</dbReference>
<evidence type="ECO:0000256" key="9">
    <source>
        <dbReference type="ARBA" id="ARBA00023157"/>
    </source>
</evidence>
<evidence type="ECO:0000256" key="1">
    <source>
        <dbReference type="ARBA" id="ARBA00004651"/>
    </source>
</evidence>
<comment type="similarity">
    <text evidence="2">Belongs to the amino acid/polyamine transporter 2 family.</text>
</comment>
<reference evidence="13" key="2">
    <citation type="submission" date="2025-09" db="UniProtKB">
        <authorList>
            <consortium name="Ensembl"/>
        </authorList>
    </citation>
    <scope>IDENTIFICATION</scope>
</reference>
<dbReference type="Ensembl" id="ENSACDT00005028912.1">
    <property type="protein sequence ID" value="ENSACDP00005024179.1"/>
    <property type="gene ID" value="ENSACDG00005017562.1"/>
</dbReference>
<keyword evidence="3" id="KW-0813">Transport</keyword>
<evidence type="ECO:0000313" key="13">
    <source>
        <dbReference type="Ensembl" id="ENSACDP00005024179.1"/>
    </source>
</evidence>
<evidence type="ECO:0000256" key="2">
    <source>
        <dbReference type="ARBA" id="ARBA00008066"/>
    </source>
</evidence>
<sequence length="93" mass="9742">PFPPDGDRRGRQGWSPTCSLTARRPPGSSFGCAVLNLMNAIMGSGALGLSFAMASTGVLGFSILLLIVASLASYSVFLLLSMCIQTGKWEGFI</sequence>
<evidence type="ECO:0000256" key="6">
    <source>
        <dbReference type="ARBA" id="ARBA00022970"/>
    </source>
</evidence>
<evidence type="ECO:0000256" key="7">
    <source>
        <dbReference type="ARBA" id="ARBA00022989"/>
    </source>
</evidence>
<keyword evidence="9" id="KW-1015">Disulfide bond</keyword>
<keyword evidence="7 11" id="KW-1133">Transmembrane helix</keyword>
<proteinExistence type="inferred from homology"/>
<dbReference type="AlphaFoldDB" id="A0A8B9ENA3"/>
<evidence type="ECO:0000256" key="5">
    <source>
        <dbReference type="ARBA" id="ARBA00022692"/>
    </source>
</evidence>
<feature type="region of interest" description="Disordered" evidence="10">
    <location>
        <begin position="1"/>
        <end position="20"/>
    </location>
</feature>
<keyword evidence="5 11" id="KW-0812">Transmembrane</keyword>
<comment type="subcellular location">
    <subcellularLocation>
        <location evidence="1">Cell membrane</location>
        <topology evidence="1">Multi-pass membrane protein</topology>
    </subcellularLocation>
</comment>
<evidence type="ECO:0000256" key="10">
    <source>
        <dbReference type="SAM" id="MobiDB-lite"/>
    </source>
</evidence>
<feature type="domain" description="Amino acid transporter transmembrane" evidence="12">
    <location>
        <begin position="28"/>
        <end position="82"/>
    </location>
</feature>
<feature type="transmembrane region" description="Helical" evidence="11">
    <location>
        <begin position="58"/>
        <end position="80"/>
    </location>
</feature>
<dbReference type="Proteomes" id="UP000694521">
    <property type="component" value="Unplaced"/>
</dbReference>
<dbReference type="GO" id="GO:0015186">
    <property type="term" value="F:L-glutamine transmembrane transporter activity"/>
    <property type="evidence" value="ECO:0007669"/>
    <property type="project" value="TreeGrafter"/>
</dbReference>
<dbReference type="PANTHER" id="PTHR22950:SF366">
    <property type="entry name" value="SODIUM-COUPLED NEUTRAL AMINO ACID TRANSPORTER 6-RELATED"/>
    <property type="match status" value="1"/>
</dbReference>
<keyword evidence="6" id="KW-0029">Amino-acid transport</keyword>
<evidence type="ECO:0000256" key="11">
    <source>
        <dbReference type="SAM" id="Phobius"/>
    </source>
</evidence>
<dbReference type="InterPro" id="IPR013057">
    <property type="entry name" value="AA_transpt_TM"/>
</dbReference>
<protein>
    <recommendedName>
        <fullName evidence="12">Amino acid transporter transmembrane domain-containing protein</fullName>
    </recommendedName>
</protein>
<evidence type="ECO:0000313" key="14">
    <source>
        <dbReference type="Proteomes" id="UP000694521"/>
    </source>
</evidence>
<organism evidence="13 14">
    <name type="scientific">Anser cygnoides</name>
    <name type="common">Swan goose</name>
    <dbReference type="NCBI Taxonomy" id="8845"/>
    <lineage>
        <taxon>Eukaryota</taxon>
        <taxon>Metazoa</taxon>
        <taxon>Chordata</taxon>
        <taxon>Craniata</taxon>
        <taxon>Vertebrata</taxon>
        <taxon>Euteleostomi</taxon>
        <taxon>Archelosauria</taxon>
        <taxon>Archosauria</taxon>
        <taxon>Dinosauria</taxon>
        <taxon>Saurischia</taxon>
        <taxon>Theropoda</taxon>
        <taxon>Coelurosauria</taxon>
        <taxon>Aves</taxon>
        <taxon>Neognathae</taxon>
        <taxon>Galloanserae</taxon>
        <taxon>Anseriformes</taxon>
        <taxon>Anatidae</taxon>
        <taxon>Anserinae</taxon>
        <taxon>Anser</taxon>
    </lineage>
</organism>
<name>A0A8B9ENA3_ANSCY</name>
<keyword evidence="4" id="KW-1003">Cell membrane</keyword>
<evidence type="ECO:0000256" key="8">
    <source>
        <dbReference type="ARBA" id="ARBA00023136"/>
    </source>
</evidence>
<feature type="transmembrane region" description="Helical" evidence="11">
    <location>
        <begin position="30"/>
        <end position="52"/>
    </location>
</feature>
<keyword evidence="8 11" id="KW-0472">Membrane</keyword>
<dbReference type="PANTHER" id="PTHR22950">
    <property type="entry name" value="AMINO ACID TRANSPORTER"/>
    <property type="match status" value="1"/>
</dbReference>